<reference evidence="9" key="1">
    <citation type="submission" date="2020-10" db="EMBL/GenBank/DDBJ databases">
        <authorList>
            <person name="Gilroy R."/>
        </authorList>
    </citation>
    <scope>NUCLEOTIDE SEQUENCE</scope>
    <source>
        <strain evidence="9">ChiSjej1B19-3389</strain>
    </source>
</reference>
<keyword evidence="7" id="KW-1133">Transmembrane helix</keyword>
<evidence type="ECO:0000256" key="7">
    <source>
        <dbReference type="RuleBase" id="RU362042"/>
    </source>
</evidence>
<dbReference type="SUPFAM" id="SSF51306">
    <property type="entry name" value="LexA/Signal peptidase"/>
    <property type="match status" value="1"/>
</dbReference>
<keyword evidence="7" id="KW-0812">Transmembrane</keyword>
<evidence type="ECO:0000256" key="6">
    <source>
        <dbReference type="PIRSR" id="PIRSR600223-1"/>
    </source>
</evidence>
<evidence type="ECO:0000256" key="3">
    <source>
        <dbReference type="ARBA" id="ARBA00009370"/>
    </source>
</evidence>
<sequence length="177" mass="19641">MKKKAVAVCYEWLKPIICAFCAAILVIVFAVRMINVDGPSMMDTLQNGDKVLITNLFYTPAPGDIVAISRGENFDAPLIKRVIATQGQTLKINSETGDVIVDGVLLSEFYIKDPTIGGVNWNFPYVIPQGMLFVMGDNRTISKDSRDVQIGLIDQDDILGKAQVVIFPFQNMKYLYT</sequence>
<feature type="transmembrane region" description="Helical" evidence="7">
    <location>
        <begin position="12"/>
        <end position="34"/>
    </location>
</feature>
<dbReference type="NCBIfam" id="TIGR02227">
    <property type="entry name" value="sigpep_I_bact"/>
    <property type="match status" value="1"/>
</dbReference>
<dbReference type="GO" id="GO:0009003">
    <property type="term" value="F:signal peptidase activity"/>
    <property type="evidence" value="ECO:0007669"/>
    <property type="project" value="UniProtKB-EC"/>
</dbReference>
<keyword evidence="7" id="KW-0645">Protease</keyword>
<evidence type="ECO:0000259" key="8">
    <source>
        <dbReference type="Pfam" id="PF10502"/>
    </source>
</evidence>
<evidence type="ECO:0000313" key="9">
    <source>
        <dbReference type="EMBL" id="HIQ79724.1"/>
    </source>
</evidence>
<dbReference type="InterPro" id="IPR019758">
    <property type="entry name" value="Pept_S26A_signal_pept_1_CS"/>
</dbReference>
<keyword evidence="7" id="KW-0472">Membrane</keyword>
<accession>A0A9D0ZI30</accession>
<evidence type="ECO:0000256" key="2">
    <source>
        <dbReference type="ARBA" id="ARBA00004401"/>
    </source>
</evidence>
<dbReference type="EMBL" id="DVFW01000003">
    <property type="protein sequence ID" value="HIQ79724.1"/>
    <property type="molecule type" value="Genomic_DNA"/>
</dbReference>
<keyword evidence="5 7" id="KW-0378">Hydrolase</keyword>
<dbReference type="InterPro" id="IPR019533">
    <property type="entry name" value="Peptidase_S26"/>
</dbReference>
<dbReference type="PRINTS" id="PR00727">
    <property type="entry name" value="LEADERPTASE"/>
</dbReference>
<feature type="domain" description="Peptidase S26" evidence="8">
    <location>
        <begin position="10"/>
        <end position="166"/>
    </location>
</feature>
<comment type="similarity">
    <text evidence="3 7">Belongs to the peptidase S26 family.</text>
</comment>
<dbReference type="Pfam" id="PF10502">
    <property type="entry name" value="Peptidase_S26"/>
    <property type="match status" value="1"/>
</dbReference>
<comment type="subcellular location">
    <subcellularLocation>
        <location evidence="2">Cell membrane</location>
        <topology evidence="2">Single-pass type II membrane protein</topology>
    </subcellularLocation>
    <subcellularLocation>
        <location evidence="7">Membrane</location>
        <topology evidence="7">Single-pass type II membrane protein</topology>
    </subcellularLocation>
</comment>
<evidence type="ECO:0000256" key="5">
    <source>
        <dbReference type="ARBA" id="ARBA00022801"/>
    </source>
</evidence>
<feature type="active site" evidence="6">
    <location>
        <position position="40"/>
    </location>
</feature>
<dbReference type="Proteomes" id="UP000886787">
    <property type="component" value="Unassembled WGS sequence"/>
</dbReference>
<dbReference type="CDD" id="cd06530">
    <property type="entry name" value="S26_SPase_I"/>
    <property type="match status" value="1"/>
</dbReference>
<feature type="active site" evidence="6">
    <location>
        <position position="80"/>
    </location>
</feature>
<gene>
    <name evidence="9" type="primary">lepB</name>
    <name evidence="9" type="ORF">IAD32_00375</name>
</gene>
<evidence type="ECO:0000256" key="1">
    <source>
        <dbReference type="ARBA" id="ARBA00000677"/>
    </source>
</evidence>
<dbReference type="PROSITE" id="PS00761">
    <property type="entry name" value="SPASE_I_3"/>
    <property type="match status" value="1"/>
</dbReference>
<evidence type="ECO:0000256" key="4">
    <source>
        <dbReference type="ARBA" id="ARBA00013208"/>
    </source>
</evidence>
<dbReference type="InterPro" id="IPR000223">
    <property type="entry name" value="Pept_S26A_signal_pept_1"/>
</dbReference>
<dbReference type="GO" id="GO:0005886">
    <property type="term" value="C:plasma membrane"/>
    <property type="evidence" value="ECO:0007669"/>
    <property type="project" value="UniProtKB-SubCell"/>
</dbReference>
<evidence type="ECO:0000313" key="10">
    <source>
        <dbReference type="Proteomes" id="UP000886787"/>
    </source>
</evidence>
<dbReference type="GO" id="GO:0006465">
    <property type="term" value="P:signal peptide processing"/>
    <property type="evidence" value="ECO:0007669"/>
    <property type="project" value="InterPro"/>
</dbReference>
<proteinExistence type="inferred from homology"/>
<dbReference type="PANTHER" id="PTHR43390">
    <property type="entry name" value="SIGNAL PEPTIDASE I"/>
    <property type="match status" value="1"/>
</dbReference>
<dbReference type="InterPro" id="IPR036286">
    <property type="entry name" value="LexA/Signal_pep-like_sf"/>
</dbReference>
<protein>
    <recommendedName>
        <fullName evidence="4 7">Signal peptidase I</fullName>
        <ecNumber evidence="4 7">3.4.21.89</ecNumber>
    </recommendedName>
</protein>
<reference evidence="9" key="2">
    <citation type="journal article" date="2021" name="PeerJ">
        <title>Extensive microbial diversity within the chicken gut microbiome revealed by metagenomics and culture.</title>
        <authorList>
            <person name="Gilroy R."/>
            <person name="Ravi A."/>
            <person name="Getino M."/>
            <person name="Pursley I."/>
            <person name="Horton D.L."/>
            <person name="Alikhan N.F."/>
            <person name="Baker D."/>
            <person name="Gharbi K."/>
            <person name="Hall N."/>
            <person name="Watson M."/>
            <person name="Adriaenssens E.M."/>
            <person name="Foster-Nyarko E."/>
            <person name="Jarju S."/>
            <person name="Secka A."/>
            <person name="Antonio M."/>
            <person name="Oren A."/>
            <person name="Chaudhuri R.R."/>
            <person name="La Ragione R."/>
            <person name="Hildebrand F."/>
            <person name="Pallen M.J."/>
        </authorList>
    </citation>
    <scope>NUCLEOTIDE SEQUENCE</scope>
    <source>
        <strain evidence="9">ChiSjej1B19-3389</strain>
    </source>
</reference>
<dbReference type="EC" id="3.4.21.89" evidence="4 7"/>
<name>A0A9D0ZI30_9FIRM</name>
<dbReference type="Gene3D" id="2.10.109.10">
    <property type="entry name" value="Umud Fragment, subunit A"/>
    <property type="match status" value="1"/>
</dbReference>
<dbReference type="AlphaFoldDB" id="A0A9D0ZI30"/>
<dbReference type="GO" id="GO:0004252">
    <property type="term" value="F:serine-type endopeptidase activity"/>
    <property type="evidence" value="ECO:0007669"/>
    <property type="project" value="InterPro"/>
</dbReference>
<organism evidence="9 10">
    <name type="scientific">Candidatus Scatavimonas merdigallinarum</name>
    <dbReference type="NCBI Taxonomy" id="2840914"/>
    <lineage>
        <taxon>Bacteria</taxon>
        <taxon>Bacillati</taxon>
        <taxon>Bacillota</taxon>
        <taxon>Clostridia</taxon>
        <taxon>Eubacteriales</taxon>
        <taxon>Oscillospiraceae</taxon>
        <taxon>Oscillospiraceae incertae sedis</taxon>
        <taxon>Candidatus Scatavimonas</taxon>
    </lineage>
</organism>
<dbReference type="PANTHER" id="PTHR43390:SF1">
    <property type="entry name" value="CHLOROPLAST PROCESSING PEPTIDASE"/>
    <property type="match status" value="1"/>
</dbReference>
<comment type="caution">
    <text evidence="9">The sequence shown here is derived from an EMBL/GenBank/DDBJ whole genome shotgun (WGS) entry which is preliminary data.</text>
</comment>
<comment type="catalytic activity">
    <reaction evidence="1 7">
        <text>Cleavage of hydrophobic, N-terminal signal or leader sequences from secreted and periplasmic proteins.</text>
        <dbReference type="EC" id="3.4.21.89"/>
    </reaction>
</comment>